<dbReference type="Pfam" id="PF00005">
    <property type="entry name" value="ABC_tran"/>
    <property type="match status" value="1"/>
</dbReference>
<evidence type="ECO:0000256" key="9">
    <source>
        <dbReference type="SAM" id="SignalP"/>
    </source>
</evidence>
<dbReference type="EMBL" id="OB666790">
    <property type="protein sequence ID" value="CAD7233703.1"/>
    <property type="molecule type" value="Genomic_DNA"/>
</dbReference>
<evidence type="ECO:0000256" key="4">
    <source>
        <dbReference type="ARBA" id="ARBA00022840"/>
    </source>
</evidence>
<evidence type="ECO:0000256" key="6">
    <source>
        <dbReference type="ARBA" id="ARBA00023136"/>
    </source>
</evidence>
<dbReference type="InterPro" id="IPR003439">
    <property type="entry name" value="ABC_transporter-like_ATP-bd"/>
</dbReference>
<dbReference type="GO" id="GO:0140359">
    <property type="term" value="F:ABC-type transporter activity"/>
    <property type="evidence" value="ECO:0007669"/>
    <property type="project" value="InterPro"/>
</dbReference>
<dbReference type="Pfam" id="PF01061">
    <property type="entry name" value="ABC2_membrane"/>
    <property type="match status" value="1"/>
</dbReference>
<feature type="transmembrane region" description="Helical" evidence="8">
    <location>
        <begin position="954"/>
        <end position="977"/>
    </location>
</feature>
<evidence type="ECO:0000256" key="2">
    <source>
        <dbReference type="ARBA" id="ARBA00022692"/>
    </source>
</evidence>
<feature type="signal peptide" evidence="9">
    <location>
        <begin position="1"/>
        <end position="21"/>
    </location>
</feature>
<dbReference type="PANTHER" id="PTHR43038">
    <property type="entry name" value="ATP-BINDING CASSETTE, SUB-FAMILY H, MEMBER 1"/>
    <property type="match status" value="1"/>
</dbReference>
<dbReference type="SMART" id="SM00382">
    <property type="entry name" value="AAA"/>
    <property type="match status" value="1"/>
</dbReference>
<dbReference type="InterPro" id="IPR013525">
    <property type="entry name" value="ABC2_TM"/>
</dbReference>
<proteinExistence type="predicted"/>
<feature type="transmembrane region" description="Helical" evidence="8">
    <location>
        <begin position="555"/>
        <end position="574"/>
    </location>
</feature>
<keyword evidence="2 8" id="KW-0812">Transmembrane</keyword>
<feature type="region of interest" description="Disordered" evidence="7">
    <location>
        <begin position="35"/>
        <end position="119"/>
    </location>
</feature>
<keyword evidence="5 8" id="KW-1133">Transmembrane helix</keyword>
<evidence type="ECO:0000256" key="1">
    <source>
        <dbReference type="ARBA" id="ARBA00004141"/>
    </source>
</evidence>
<evidence type="ECO:0000313" key="10">
    <source>
        <dbReference type="EMBL" id="CAD7233703.1"/>
    </source>
</evidence>
<reference evidence="10" key="1">
    <citation type="submission" date="2020-11" db="EMBL/GenBank/DDBJ databases">
        <authorList>
            <person name="Tran Van P."/>
        </authorList>
    </citation>
    <scope>NUCLEOTIDE SEQUENCE</scope>
</reference>
<gene>
    <name evidence="10" type="ORF">CTOB1V02_LOCUS11523</name>
</gene>
<evidence type="ECO:0000256" key="8">
    <source>
        <dbReference type="SAM" id="Phobius"/>
    </source>
</evidence>
<evidence type="ECO:0000256" key="7">
    <source>
        <dbReference type="SAM" id="MobiDB-lite"/>
    </source>
</evidence>
<feature type="transmembrane region" description="Helical" evidence="8">
    <location>
        <begin position="1064"/>
        <end position="1086"/>
    </location>
</feature>
<feature type="transmembrane region" description="Helical" evidence="8">
    <location>
        <begin position="1036"/>
        <end position="1057"/>
    </location>
</feature>
<dbReference type="GO" id="GO:0005524">
    <property type="term" value="F:ATP binding"/>
    <property type="evidence" value="ECO:0007669"/>
    <property type="project" value="UniProtKB-KW"/>
</dbReference>
<feature type="compositionally biased region" description="Basic and acidic residues" evidence="7">
    <location>
        <begin position="77"/>
        <end position="96"/>
    </location>
</feature>
<evidence type="ECO:0000256" key="5">
    <source>
        <dbReference type="ARBA" id="ARBA00022989"/>
    </source>
</evidence>
<dbReference type="OrthoDB" id="10255969at2759"/>
<dbReference type="GO" id="GO:0016887">
    <property type="term" value="F:ATP hydrolysis activity"/>
    <property type="evidence" value="ECO:0007669"/>
    <property type="project" value="InterPro"/>
</dbReference>
<dbReference type="GO" id="GO:0016020">
    <property type="term" value="C:membrane"/>
    <property type="evidence" value="ECO:0007669"/>
    <property type="project" value="UniProtKB-SubCell"/>
</dbReference>
<dbReference type="SUPFAM" id="SSF52540">
    <property type="entry name" value="P-loop containing nucleoside triphosphate hydrolases"/>
    <property type="match status" value="1"/>
</dbReference>
<name>A0A7R8WN99_9CRUS</name>
<dbReference type="AlphaFoldDB" id="A0A7R8WN99"/>
<dbReference type="Gene3D" id="3.40.50.300">
    <property type="entry name" value="P-loop containing nucleotide triphosphate hydrolases"/>
    <property type="match status" value="1"/>
</dbReference>
<feature type="transmembrane region" description="Helical" evidence="8">
    <location>
        <begin position="998"/>
        <end position="1024"/>
    </location>
</feature>
<feature type="compositionally biased region" description="Basic residues" evidence="7">
    <location>
        <begin position="57"/>
        <end position="66"/>
    </location>
</feature>
<feature type="transmembrane region" description="Helical" evidence="8">
    <location>
        <begin position="1125"/>
        <end position="1150"/>
    </location>
</feature>
<keyword evidence="6 8" id="KW-0472">Membrane</keyword>
<feature type="compositionally biased region" description="Basic and acidic residues" evidence="7">
    <location>
        <begin position="103"/>
        <end position="112"/>
    </location>
</feature>
<accession>A0A7R8WN99</accession>
<organism evidence="10">
    <name type="scientific">Cyprideis torosa</name>
    <dbReference type="NCBI Taxonomy" id="163714"/>
    <lineage>
        <taxon>Eukaryota</taxon>
        <taxon>Metazoa</taxon>
        <taxon>Ecdysozoa</taxon>
        <taxon>Arthropoda</taxon>
        <taxon>Crustacea</taxon>
        <taxon>Oligostraca</taxon>
        <taxon>Ostracoda</taxon>
        <taxon>Podocopa</taxon>
        <taxon>Podocopida</taxon>
        <taxon>Cytherocopina</taxon>
        <taxon>Cytheroidea</taxon>
        <taxon>Cytherideidae</taxon>
        <taxon>Cyprideis</taxon>
    </lineage>
</organism>
<sequence>MVRKWFLLILIKVRDASMTLAIHPPASSIDECEELMENIAEKKKKSQPQADDNLKGPSKRGEKRSKKNEALSSEPSKGTEVRRKYGGRKDSSDGTRRTGRKARASDHSRDSISEDFGPYSGRYHPKGFAGDFRSSPTSSFKVEKFPKSLNPAMHPLTYEKATKKYGSLAVYCRGVNSVYPGRPVLNNCNMIVPHRSLYILVGSSGCGKSTLLYSICGLKTPSQGRVLVLGHPIGTVNIPGYNLGYMPQSLSMLDDLSILESAQLYGYFAGMSPALSIRRANYFLKFFGLPPGYRKISTLSEGQKRRVSLIIAVLHRPNLLILDEPTTGLDPDLRQRVMLFLYSLTVNFSCTIIMTTHYIEEARIADRLSMMRRGKLLIEGPPSEICKFFNSEDLAYIFLELCKIQGEDEDTRTQDQTLMGIISDYLFCRCRLVYDRSSPWIDDLHLQRLESLDSPSHLTRSGEEERFPYQVNSERAAEKTLWVTETQKLQAKLKSHGKAFRGGRAEISEGEDMTVRDPDIPLYDSVFWFRFRYISIFNVLAITRQQILSFLRSPAVLFFFVIPLLEIVLVLSVMGRYPSGIKLAVVDEDTNIINISLGGGERMIVDVPKFLLETLDRDVVTLVHKEDHAEAVENARQRETFGVWKFPQNFTRLYMLRQMMPLLVSKELENASRMIFSVDEADKMITHTVLSMISDAINDIGYGSLADEVSKIMIRIKNPYKIVVTLADLITSLTKNCTTLPFKMKKSKYWTVEWLKKYIWDAPCFRHVSIIFDPLAKFQQLMSQQEFIQQGREDTSKDCQYNVLSELLELDFYKIFDTLCSGNFNQDLASVLKLYNENEFSHEIVKRLLLPALPPFIPSYFCTRMEVHNLSLSDLKDQAERLALYLAKGFQPGFKKSGNTNIKVFEVLCSKYVEMRAEKIITDTLPPFDPEMGRLPIREHYVYGGKEGWNFQQFVAPGMVILIPHYMSSAMAAFSLAQIKRLKVESRYYSAGVTDLELLLGYALSTFLLSLVLVALVFVVVYGVYLIRIEGGPLHVFLYVVLVLLHGWMGISLGLMLSSFTPDLVATVGVLTAYMMPELFLSGAAWPRQAFKPYAYYISLAVPSSGAIELCRDLVNRGLIYASPWFWYGFLIPIGYTILFTGLAVLGFWYRR</sequence>
<protein>
    <submittedName>
        <fullName evidence="10">Uncharacterized protein</fullName>
    </submittedName>
</protein>
<keyword evidence="4" id="KW-0067">ATP-binding</keyword>
<feature type="chain" id="PRO_5043590842" evidence="9">
    <location>
        <begin position="22"/>
        <end position="1152"/>
    </location>
</feature>
<keyword evidence="9" id="KW-0732">Signal</keyword>
<dbReference type="PANTHER" id="PTHR43038:SF3">
    <property type="entry name" value="ABC TRANSPORTER G FAMILY MEMBER 20 ISOFORM X1"/>
    <property type="match status" value="1"/>
</dbReference>
<evidence type="ECO:0000256" key="3">
    <source>
        <dbReference type="ARBA" id="ARBA00022741"/>
    </source>
</evidence>
<dbReference type="InterPro" id="IPR027417">
    <property type="entry name" value="P-loop_NTPase"/>
</dbReference>
<keyword evidence="3" id="KW-0547">Nucleotide-binding</keyword>
<dbReference type="InterPro" id="IPR003593">
    <property type="entry name" value="AAA+_ATPase"/>
</dbReference>
<comment type="subcellular location">
    <subcellularLocation>
        <location evidence="1">Membrane</location>
        <topology evidence="1">Multi-pass membrane protein</topology>
    </subcellularLocation>
</comment>
<dbReference type="PROSITE" id="PS50893">
    <property type="entry name" value="ABC_TRANSPORTER_2"/>
    <property type="match status" value="1"/>
</dbReference>
<dbReference type="CDD" id="cd03230">
    <property type="entry name" value="ABC_DR_subfamily_A"/>
    <property type="match status" value="1"/>
</dbReference>